<name>A0A8S3UEU8_MYTED</name>
<reference evidence="2" key="1">
    <citation type="submission" date="2021-03" db="EMBL/GenBank/DDBJ databases">
        <authorList>
            <person name="Bekaert M."/>
        </authorList>
    </citation>
    <scope>NUCLEOTIDE SEQUENCE</scope>
</reference>
<proteinExistence type="predicted"/>
<keyword evidence="1" id="KW-0175">Coiled coil</keyword>
<dbReference type="GO" id="GO:0061630">
    <property type="term" value="F:ubiquitin protein ligase activity"/>
    <property type="evidence" value="ECO:0007669"/>
    <property type="project" value="TreeGrafter"/>
</dbReference>
<evidence type="ECO:0008006" key="4">
    <source>
        <dbReference type="Google" id="ProtNLM"/>
    </source>
</evidence>
<sequence>MDTVLEKFSTDFQRFGEVLLNYKSSVIDIIQKRTDIKAQLQTLKLYTRPIDGLKITLKKNQSIGTNGALKHGDLHPNVCGICDLRHISKSSVVWCPECDEGLCGNCKEHDTLSKSSRNHSVIAVSDYQKLPSDVLKITLICSEHNEQYQIYCKKPESPCCIRCISENHNSCKEICPLEDVIHNVKTSSAFQEIEQTLKEVAENHERIIQNRKTNLKSLKDLKGKIRNEIQQFRLKINSHLDQIHDSLIKKLDETEERECEKICNLFKQLEKKEQEIKEFQSDIANIKQYASDFQSFLAMQHIDKMATESVKLLQELLSSDTFKETRLYLHLDKGLERFSSNFKTFGDICTDYKPTVIDIVRRKNVQAQLVFPKMYTGSIDDINLNLIQTIKIGSDNKGCTFLGDGQ</sequence>
<dbReference type="Gene3D" id="1.20.120.20">
    <property type="entry name" value="Apolipoprotein"/>
    <property type="match status" value="1"/>
</dbReference>
<dbReference type="PANTHER" id="PTHR25462:SF296">
    <property type="entry name" value="MEIOTIC P26, ISOFORM F"/>
    <property type="match status" value="1"/>
</dbReference>
<dbReference type="SUPFAM" id="SSF57845">
    <property type="entry name" value="B-box zinc-binding domain"/>
    <property type="match status" value="1"/>
</dbReference>
<dbReference type="GO" id="GO:0005654">
    <property type="term" value="C:nucleoplasm"/>
    <property type="evidence" value="ECO:0007669"/>
    <property type="project" value="TreeGrafter"/>
</dbReference>
<dbReference type="OrthoDB" id="6094186at2759"/>
<comment type="caution">
    <text evidence="2">The sequence shown here is derived from an EMBL/GenBank/DDBJ whole genome shotgun (WGS) entry which is preliminary data.</text>
</comment>
<dbReference type="CDD" id="cd19757">
    <property type="entry name" value="Bbox1"/>
    <property type="match status" value="1"/>
</dbReference>
<gene>
    <name evidence="2" type="ORF">MEDL_51896</name>
</gene>
<dbReference type="InterPro" id="IPR047153">
    <property type="entry name" value="TRIM45/56/19-like"/>
</dbReference>
<feature type="coiled-coil region" evidence="1">
    <location>
        <begin position="190"/>
        <end position="235"/>
    </location>
</feature>
<dbReference type="PANTHER" id="PTHR25462">
    <property type="entry name" value="BONUS, ISOFORM C-RELATED"/>
    <property type="match status" value="1"/>
</dbReference>
<protein>
    <recommendedName>
        <fullName evidence="4">B box-type domain-containing protein</fullName>
    </recommendedName>
</protein>
<evidence type="ECO:0000256" key="1">
    <source>
        <dbReference type="SAM" id="Coils"/>
    </source>
</evidence>
<keyword evidence="3" id="KW-1185">Reference proteome</keyword>
<dbReference type="Gene3D" id="3.30.160.60">
    <property type="entry name" value="Classic Zinc Finger"/>
    <property type="match status" value="1"/>
</dbReference>
<organism evidence="2 3">
    <name type="scientific">Mytilus edulis</name>
    <name type="common">Blue mussel</name>
    <dbReference type="NCBI Taxonomy" id="6550"/>
    <lineage>
        <taxon>Eukaryota</taxon>
        <taxon>Metazoa</taxon>
        <taxon>Spiralia</taxon>
        <taxon>Lophotrochozoa</taxon>
        <taxon>Mollusca</taxon>
        <taxon>Bivalvia</taxon>
        <taxon>Autobranchia</taxon>
        <taxon>Pteriomorphia</taxon>
        <taxon>Mytilida</taxon>
        <taxon>Mytiloidea</taxon>
        <taxon>Mytilidae</taxon>
        <taxon>Mytilinae</taxon>
        <taxon>Mytilus</taxon>
    </lineage>
</organism>
<evidence type="ECO:0000313" key="2">
    <source>
        <dbReference type="EMBL" id="CAG2239547.1"/>
    </source>
</evidence>
<dbReference type="AlphaFoldDB" id="A0A8S3UEU8"/>
<accession>A0A8S3UEU8</accession>
<dbReference type="EMBL" id="CAJPWZ010002524">
    <property type="protein sequence ID" value="CAG2239547.1"/>
    <property type="molecule type" value="Genomic_DNA"/>
</dbReference>
<dbReference type="Proteomes" id="UP000683360">
    <property type="component" value="Unassembled WGS sequence"/>
</dbReference>
<evidence type="ECO:0000313" key="3">
    <source>
        <dbReference type="Proteomes" id="UP000683360"/>
    </source>
</evidence>